<dbReference type="GO" id="GO:0005990">
    <property type="term" value="P:lactose catabolic process"/>
    <property type="evidence" value="ECO:0007669"/>
    <property type="project" value="TreeGrafter"/>
</dbReference>
<dbReference type="PANTHER" id="PTHR46323:SF2">
    <property type="entry name" value="BETA-GALACTOSIDASE"/>
    <property type="match status" value="1"/>
</dbReference>
<feature type="domain" description="Glycoside hydrolase family 2 immunoglobulin-like beta-sandwich" evidence="6">
    <location>
        <begin position="180"/>
        <end position="286"/>
    </location>
</feature>
<dbReference type="EMBL" id="NFHS01000001">
    <property type="protein sequence ID" value="OUN57148.1"/>
    <property type="molecule type" value="Genomic_DNA"/>
</dbReference>
<evidence type="ECO:0000256" key="5">
    <source>
        <dbReference type="ARBA" id="ARBA00023295"/>
    </source>
</evidence>
<comment type="caution">
    <text evidence="7">The sequence shown here is derived from an EMBL/GenBank/DDBJ whole genome shotgun (WGS) entry which is preliminary data.</text>
</comment>
<accession>A0A1Y3VCR9</accession>
<name>A0A1Y3VCR9_BACUN</name>
<keyword evidence="5" id="KW-0326">Glycosidase</keyword>
<evidence type="ECO:0000256" key="2">
    <source>
        <dbReference type="ARBA" id="ARBA00007401"/>
    </source>
</evidence>
<dbReference type="InterPro" id="IPR006102">
    <property type="entry name" value="Ig-like_GH2"/>
</dbReference>
<dbReference type="EC" id="3.2.1.23" evidence="3"/>
<dbReference type="InterPro" id="IPR050347">
    <property type="entry name" value="Bact_Beta-galactosidase"/>
</dbReference>
<comment type="catalytic activity">
    <reaction evidence="1">
        <text>Hydrolysis of terminal non-reducing beta-D-galactose residues in beta-D-galactosides.</text>
        <dbReference type="EC" id="3.2.1.23"/>
    </reaction>
</comment>
<dbReference type="InterPro" id="IPR008979">
    <property type="entry name" value="Galactose-bd-like_sf"/>
</dbReference>
<dbReference type="GO" id="GO:0009341">
    <property type="term" value="C:beta-galactosidase complex"/>
    <property type="evidence" value="ECO:0007669"/>
    <property type="project" value="TreeGrafter"/>
</dbReference>
<dbReference type="AlphaFoldDB" id="A0A1Y3VCR9"/>
<dbReference type="Proteomes" id="UP000196329">
    <property type="component" value="Unassembled WGS sequence"/>
</dbReference>
<dbReference type="InterPro" id="IPR013783">
    <property type="entry name" value="Ig-like_fold"/>
</dbReference>
<dbReference type="SUPFAM" id="SSF49785">
    <property type="entry name" value="Galactose-binding domain-like"/>
    <property type="match status" value="1"/>
</dbReference>
<sequence length="940" mass="106120">MRNFIVLCLLACLASCTDKKEFQTIRERIDLSGNWNSSLGNCTLPGTTDENKLGDGRHPTNVTSQLTRTYPYSGIVEYEKDVEIPVQMEGKRLILFMERTKPSTLWIDGDSIGTLGHIYAPHCYSLPALAPGSHHIKIRIDNSPSSVPAEIQSSHAWTDGTQTNWNGILGDFYIEATPHTYLKQVQVYPSVKEKKARIHVNIYSDSEQSGIVTLSAKTWNTQQEHQLPDMEKQVGLSKGENKIELTLDMGNRMQTWSEFHPTLYALNVTLATNEGKDNIITDFGMRDFATEGTQFTINGFKTFLRGKHDACVFPLTGYAPMDVKSWRKVFQTAKSYGINYYRCHSYTPPRAAFAAADIEGIYFQAELPLWGSISPDNHRLNDFLLNEAYMTLDYMGNHPSFTMLGLGNELGGDVDLMRNWLDGFRKHDNRHLYSFGSNNFLGWGGAIDGEDYLTTCRVGGGGEGYTTHVRSSFAFVDAEKGGILNNTRPNTRADYTAAIAKSPRPVISHETGQFQIYPDYKELEKYTGVLHPYNLEIFRDRLNENGLQNQIDAFHQATGRFAVECYKADIEYGLRTAGLGGFQMLDLQDFPGQGSALVGILDAFMDSKGIVTPETFRGFCAPVVPLALMDTYCYSNKEELNIGLALTNYEEQPWSDALYWRLESLSDSVTFVREGKVPAHVEQGKVMQVGELKSTLTEIDKPAQLRLTLTTGNYHNYYNLWVYPDRTPESEADIFICQSLDDEARKRLSQGGKILLIPDHKAIEEQSVGGLFTPDYWNYAMFKSISENAGREVSPGTLSLLMDEKHPLFRQFPTECHSNWQWWSIVRHARPFILNATRHEYKPLIQVVDNVERNHKLGLLFEFAVDNGKVLVCMSNLEAIRHTPEGGQLRNAILSYMKSAEFSPTETLTSQQLQHILTTEVKKQDIVGVKNQSDYDVQPE</sequence>
<dbReference type="GO" id="GO:0004565">
    <property type="term" value="F:beta-galactosidase activity"/>
    <property type="evidence" value="ECO:0007669"/>
    <property type="project" value="UniProtKB-EC"/>
</dbReference>
<evidence type="ECO:0000256" key="1">
    <source>
        <dbReference type="ARBA" id="ARBA00001412"/>
    </source>
</evidence>
<organism evidence="7 8">
    <name type="scientific">Bacteroides uniformis</name>
    <dbReference type="NCBI Taxonomy" id="820"/>
    <lineage>
        <taxon>Bacteria</taxon>
        <taxon>Pseudomonadati</taxon>
        <taxon>Bacteroidota</taxon>
        <taxon>Bacteroidia</taxon>
        <taxon>Bacteroidales</taxon>
        <taxon>Bacteroidaceae</taxon>
        <taxon>Bacteroides</taxon>
    </lineage>
</organism>
<dbReference type="InterPro" id="IPR017853">
    <property type="entry name" value="GH"/>
</dbReference>
<evidence type="ECO:0000313" key="7">
    <source>
        <dbReference type="EMBL" id="OUN57148.1"/>
    </source>
</evidence>
<evidence type="ECO:0000259" key="6">
    <source>
        <dbReference type="Pfam" id="PF00703"/>
    </source>
</evidence>
<evidence type="ECO:0000256" key="4">
    <source>
        <dbReference type="ARBA" id="ARBA00022801"/>
    </source>
</evidence>
<proteinExistence type="inferred from homology"/>
<evidence type="ECO:0000256" key="3">
    <source>
        <dbReference type="ARBA" id="ARBA00012756"/>
    </source>
</evidence>
<dbReference type="SUPFAM" id="SSF51445">
    <property type="entry name" value="(Trans)glycosidases"/>
    <property type="match status" value="1"/>
</dbReference>
<dbReference type="Gene3D" id="3.20.20.80">
    <property type="entry name" value="Glycosidases"/>
    <property type="match status" value="1"/>
</dbReference>
<dbReference type="Gene3D" id="2.60.40.10">
    <property type="entry name" value="Immunoglobulins"/>
    <property type="match status" value="1"/>
</dbReference>
<gene>
    <name evidence="7" type="ORF">B5G17_01915</name>
</gene>
<dbReference type="PANTHER" id="PTHR46323">
    <property type="entry name" value="BETA-GALACTOSIDASE"/>
    <property type="match status" value="1"/>
</dbReference>
<keyword evidence="4 7" id="KW-0378">Hydrolase</keyword>
<comment type="similarity">
    <text evidence="2">Belongs to the glycosyl hydrolase 2 family.</text>
</comment>
<protein>
    <recommendedName>
        <fullName evidence="3">beta-galactosidase</fullName>
        <ecNumber evidence="3">3.2.1.23</ecNumber>
    </recommendedName>
</protein>
<reference evidence="8" key="1">
    <citation type="submission" date="2017-04" db="EMBL/GenBank/DDBJ databases">
        <title>Function of individual gut microbiota members based on whole genome sequencing of pure cultures obtained from chicken caecum.</title>
        <authorList>
            <person name="Medvecky M."/>
            <person name="Cejkova D."/>
            <person name="Polansky O."/>
            <person name="Karasova D."/>
            <person name="Kubasova T."/>
            <person name="Cizek A."/>
            <person name="Rychlik I."/>
        </authorList>
    </citation>
    <scope>NUCLEOTIDE SEQUENCE [LARGE SCALE GENOMIC DNA]</scope>
    <source>
        <strain evidence="8">An67</strain>
    </source>
</reference>
<dbReference type="Pfam" id="PF00703">
    <property type="entry name" value="Glyco_hydro_2"/>
    <property type="match status" value="1"/>
</dbReference>
<evidence type="ECO:0000313" key="8">
    <source>
        <dbReference type="Proteomes" id="UP000196329"/>
    </source>
</evidence>
<dbReference type="Gene3D" id="2.60.120.260">
    <property type="entry name" value="Galactose-binding domain-like"/>
    <property type="match status" value="1"/>
</dbReference>
<dbReference type="RefSeq" id="WP_087331750.1">
    <property type="nucleotide sequence ID" value="NZ_NFHS01000001.1"/>
</dbReference>